<sequence>MDSFNGSLADLPIEKELSESINKNMRVPRSLSLRENVDLDDQVPNPSADLEMHAPRMIAPYEDDENGAGTELDHPVGLTSASMVWESGYDFLDADEYSMKAPARNIRADSLVVEEFLDQMQGINLSFQEMPQPCPQEIVPDPSARMLREQTSTPNPIMTPRYLGADKNII</sequence>
<dbReference type="EMBL" id="OU015567">
    <property type="protein sequence ID" value="CAG5111834.1"/>
    <property type="molecule type" value="Genomic_DNA"/>
</dbReference>
<name>A0ABN7T6T6_OIKDI</name>
<accession>A0ABN7T6T6</accession>
<protein>
    <submittedName>
        <fullName evidence="1">Oidioi.mRNA.OKI2018_I69.chr2.g6105.t1.cds</fullName>
    </submittedName>
</protein>
<organism evidence="1 2">
    <name type="scientific">Oikopleura dioica</name>
    <name type="common">Tunicate</name>
    <dbReference type="NCBI Taxonomy" id="34765"/>
    <lineage>
        <taxon>Eukaryota</taxon>
        <taxon>Metazoa</taxon>
        <taxon>Chordata</taxon>
        <taxon>Tunicata</taxon>
        <taxon>Appendicularia</taxon>
        <taxon>Copelata</taxon>
        <taxon>Oikopleuridae</taxon>
        <taxon>Oikopleura</taxon>
    </lineage>
</organism>
<keyword evidence="2" id="KW-1185">Reference proteome</keyword>
<evidence type="ECO:0000313" key="2">
    <source>
        <dbReference type="Proteomes" id="UP001158576"/>
    </source>
</evidence>
<proteinExistence type="predicted"/>
<reference evidence="1 2" key="1">
    <citation type="submission" date="2021-04" db="EMBL/GenBank/DDBJ databases">
        <authorList>
            <person name="Bliznina A."/>
        </authorList>
    </citation>
    <scope>NUCLEOTIDE SEQUENCE [LARGE SCALE GENOMIC DNA]</scope>
</reference>
<evidence type="ECO:0000313" key="1">
    <source>
        <dbReference type="EMBL" id="CAG5111834.1"/>
    </source>
</evidence>
<dbReference type="Proteomes" id="UP001158576">
    <property type="component" value="Chromosome 2"/>
</dbReference>
<gene>
    <name evidence="1" type="ORF">OKIOD_LOCUS14870</name>
</gene>